<reference evidence="5" key="2">
    <citation type="submission" date="2025-09" db="UniProtKB">
        <authorList>
            <consortium name="Ensembl"/>
        </authorList>
    </citation>
    <scope>IDENTIFICATION</scope>
</reference>
<evidence type="ECO:0000256" key="3">
    <source>
        <dbReference type="SAM" id="SignalP"/>
    </source>
</evidence>
<feature type="chain" id="PRO_5034658278" description="Laminin N-terminal domain-containing protein" evidence="3">
    <location>
        <begin position="16"/>
        <end position="90"/>
    </location>
</feature>
<dbReference type="Ensembl" id="ENSNFUT00015026117.1">
    <property type="protein sequence ID" value="ENSNFUP00015024990.1"/>
    <property type="gene ID" value="ENSNFUG00015012081.1"/>
</dbReference>
<evidence type="ECO:0000313" key="6">
    <source>
        <dbReference type="Proteomes" id="UP000694548"/>
    </source>
</evidence>
<dbReference type="AlphaFoldDB" id="A0A8C6LT04"/>
<dbReference type="PROSITE" id="PS51117">
    <property type="entry name" value="LAMININ_NTER"/>
    <property type="match status" value="1"/>
</dbReference>
<dbReference type="Proteomes" id="UP000694548">
    <property type="component" value="Unassembled WGS sequence"/>
</dbReference>
<dbReference type="InterPro" id="IPR008211">
    <property type="entry name" value="Laminin_N"/>
</dbReference>
<proteinExistence type="predicted"/>
<sequence>MSFFLSSAMMMASSAQNDCSLGACYPPSRDLLLGRSHLLHASSTCGLDASEIYCTPYYQVPRSHIVSKCCFDFCLLKNTEFCFFTPPVLL</sequence>
<evidence type="ECO:0000259" key="4">
    <source>
        <dbReference type="PROSITE" id="PS51117"/>
    </source>
</evidence>
<keyword evidence="2" id="KW-0424">Laminin EGF-like domain</keyword>
<evidence type="ECO:0000313" key="5">
    <source>
        <dbReference type="Ensembl" id="ENSNFUP00015024990.1"/>
    </source>
</evidence>
<keyword evidence="1" id="KW-1015">Disulfide bond</keyword>
<accession>A0A8C6LT04</accession>
<evidence type="ECO:0000256" key="1">
    <source>
        <dbReference type="ARBA" id="ARBA00023157"/>
    </source>
</evidence>
<reference evidence="5" key="1">
    <citation type="submission" date="2025-08" db="UniProtKB">
        <authorList>
            <consortium name="Ensembl"/>
        </authorList>
    </citation>
    <scope>IDENTIFICATION</scope>
</reference>
<evidence type="ECO:0000256" key="2">
    <source>
        <dbReference type="ARBA" id="ARBA00023292"/>
    </source>
</evidence>
<feature type="domain" description="Laminin N-terminal" evidence="4">
    <location>
        <begin position="20"/>
        <end position="90"/>
    </location>
</feature>
<protein>
    <recommendedName>
        <fullName evidence="4">Laminin N-terminal domain-containing protein</fullName>
    </recommendedName>
</protein>
<dbReference type="Gene3D" id="2.60.120.260">
    <property type="entry name" value="Galactose-binding domain-like"/>
    <property type="match status" value="1"/>
</dbReference>
<name>A0A8C6LT04_NOTFU</name>
<organism evidence="5 6">
    <name type="scientific">Nothobranchius furzeri</name>
    <name type="common">Turquoise killifish</name>
    <dbReference type="NCBI Taxonomy" id="105023"/>
    <lineage>
        <taxon>Eukaryota</taxon>
        <taxon>Metazoa</taxon>
        <taxon>Chordata</taxon>
        <taxon>Craniata</taxon>
        <taxon>Vertebrata</taxon>
        <taxon>Euteleostomi</taxon>
        <taxon>Actinopterygii</taxon>
        <taxon>Neopterygii</taxon>
        <taxon>Teleostei</taxon>
        <taxon>Neoteleostei</taxon>
        <taxon>Acanthomorphata</taxon>
        <taxon>Ovalentaria</taxon>
        <taxon>Atherinomorphae</taxon>
        <taxon>Cyprinodontiformes</taxon>
        <taxon>Nothobranchiidae</taxon>
        <taxon>Nothobranchius</taxon>
    </lineage>
</organism>
<keyword evidence="3" id="KW-0732">Signal</keyword>
<keyword evidence="6" id="KW-1185">Reference proteome</keyword>
<dbReference type="GeneTree" id="ENSGT00940000179808"/>
<feature type="signal peptide" evidence="3">
    <location>
        <begin position="1"/>
        <end position="15"/>
    </location>
</feature>